<keyword evidence="3" id="KW-1185">Reference proteome</keyword>
<organism evidence="2 3">
    <name type="scientific">Actinokineospora globicatena</name>
    <dbReference type="NCBI Taxonomy" id="103729"/>
    <lineage>
        <taxon>Bacteria</taxon>
        <taxon>Bacillati</taxon>
        <taxon>Actinomycetota</taxon>
        <taxon>Actinomycetes</taxon>
        <taxon>Pseudonocardiales</taxon>
        <taxon>Pseudonocardiaceae</taxon>
        <taxon>Actinokineospora</taxon>
    </lineage>
</organism>
<proteinExistence type="predicted"/>
<evidence type="ECO:0000313" key="2">
    <source>
        <dbReference type="EMBL" id="GLW93625.1"/>
    </source>
</evidence>
<gene>
    <name evidence="2" type="ORF">Aglo03_44410</name>
</gene>
<name>A0A9W6QRU0_9PSEU</name>
<dbReference type="PANTHER" id="PTHR43539">
    <property type="entry name" value="FLAVIN-BINDING MONOOXYGENASE-LIKE PROTEIN (AFU_ORTHOLOGUE AFUA_4G09220)"/>
    <property type="match status" value="1"/>
</dbReference>
<sequence length="381" mass="39913">MDVVVIGAGQAGLSAAYFLRRAGMEFVVLDANPGPGGAWQHRWPSLRLGKVHGIHDLPGMPLPYADASRPASEVVAEYFGAYEREFDLPVLRPVPVRAVREVGSVSRADNAGVIDGVSGGGLLGGASRVGGASGVGVDGTGDLVVETDAGQWTTRALINATGTWDKPFWPHYPGRFAGRQLHTADYDGPEEFAGKRVIVVGGGASGVQALLEIAEVAAETTWVTRREPVWRDGPFTPEYGREVVARVAEAVESGRVPESVVSVTGLMLTPEVAAARASGVLTRHPMFDHLTPTGAAWPDGHETSADVILWATGFRHALDHLGPLHLRNPGGGITMTGTQVAADPRVHLVGYGPSASTIGANRAGRAAVTALRRYLGSPVPA</sequence>
<dbReference type="Gene3D" id="3.50.50.60">
    <property type="entry name" value="FAD/NAD(P)-binding domain"/>
    <property type="match status" value="2"/>
</dbReference>
<reference evidence="2" key="1">
    <citation type="submission" date="2023-02" db="EMBL/GenBank/DDBJ databases">
        <title>Actinokineospora globicatena NBRC 15670.</title>
        <authorList>
            <person name="Ichikawa N."/>
            <person name="Sato H."/>
            <person name="Tonouchi N."/>
        </authorList>
    </citation>
    <scope>NUCLEOTIDE SEQUENCE</scope>
    <source>
        <strain evidence="2">NBRC 15670</strain>
    </source>
</reference>
<evidence type="ECO:0000256" key="1">
    <source>
        <dbReference type="ARBA" id="ARBA00023002"/>
    </source>
</evidence>
<dbReference type="GO" id="GO:0050660">
    <property type="term" value="F:flavin adenine dinucleotide binding"/>
    <property type="evidence" value="ECO:0007669"/>
    <property type="project" value="TreeGrafter"/>
</dbReference>
<dbReference type="PRINTS" id="PR00411">
    <property type="entry name" value="PNDRDTASEI"/>
</dbReference>
<dbReference type="AlphaFoldDB" id="A0A9W6QRU0"/>
<dbReference type="RefSeq" id="WP_285611954.1">
    <property type="nucleotide sequence ID" value="NZ_BSSD01000007.1"/>
</dbReference>
<dbReference type="Pfam" id="PF13738">
    <property type="entry name" value="Pyr_redox_3"/>
    <property type="match status" value="1"/>
</dbReference>
<dbReference type="PANTHER" id="PTHR43539:SF78">
    <property type="entry name" value="FLAVIN-CONTAINING MONOOXYGENASE"/>
    <property type="match status" value="1"/>
</dbReference>
<dbReference type="InterPro" id="IPR050982">
    <property type="entry name" value="Auxin_biosynth/cation_transpt"/>
</dbReference>
<dbReference type="PRINTS" id="PR00368">
    <property type="entry name" value="FADPNR"/>
</dbReference>
<comment type="caution">
    <text evidence="2">The sequence shown here is derived from an EMBL/GenBank/DDBJ whole genome shotgun (WGS) entry which is preliminary data.</text>
</comment>
<keyword evidence="1" id="KW-0560">Oxidoreductase</keyword>
<dbReference type="EMBL" id="BSSD01000007">
    <property type="protein sequence ID" value="GLW93625.1"/>
    <property type="molecule type" value="Genomic_DNA"/>
</dbReference>
<protein>
    <submittedName>
        <fullName evidence="2">Oxidoreductase</fullName>
    </submittedName>
</protein>
<evidence type="ECO:0000313" key="3">
    <source>
        <dbReference type="Proteomes" id="UP001165042"/>
    </source>
</evidence>
<accession>A0A9W6QRU0</accession>
<dbReference type="InterPro" id="IPR036188">
    <property type="entry name" value="FAD/NAD-bd_sf"/>
</dbReference>
<dbReference type="Pfam" id="PF13450">
    <property type="entry name" value="NAD_binding_8"/>
    <property type="match status" value="1"/>
</dbReference>
<dbReference type="SUPFAM" id="SSF51905">
    <property type="entry name" value="FAD/NAD(P)-binding domain"/>
    <property type="match status" value="1"/>
</dbReference>
<dbReference type="Proteomes" id="UP001165042">
    <property type="component" value="Unassembled WGS sequence"/>
</dbReference>
<dbReference type="GO" id="GO:0004497">
    <property type="term" value="F:monooxygenase activity"/>
    <property type="evidence" value="ECO:0007669"/>
    <property type="project" value="TreeGrafter"/>
</dbReference>